<gene>
    <name evidence="3" type="ORF">PPYR1160_LOCUS3020</name>
</gene>
<accession>A0A7R9U3I1</accession>
<feature type="domain" description="ApaG" evidence="2">
    <location>
        <begin position="116"/>
        <end position="261"/>
    </location>
</feature>
<feature type="compositionally biased region" description="Basic and acidic residues" evidence="1">
    <location>
        <begin position="378"/>
        <end position="393"/>
    </location>
</feature>
<reference evidence="3" key="1">
    <citation type="submission" date="2021-01" db="EMBL/GenBank/DDBJ databases">
        <authorList>
            <person name="Corre E."/>
            <person name="Pelletier E."/>
            <person name="Niang G."/>
            <person name="Scheremetjew M."/>
            <person name="Finn R."/>
            <person name="Kale V."/>
            <person name="Holt S."/>
            <person name="Cochrane G."/>
            <person name="Meng A."/>
            <person name="Brown T."/>
            <person name="Cohen L."/>
        </authorList>
    </citation>
    <scope>NUCLEOTIDE SEQUENCE</scope>
    <source>
        <strain evidence="3">CCMP2078</strain>
    </source>
</reference>
<feature type="compositionally biased region" description="Basic and acidic residues" evidence="1">
    <location>
        <begin position="428"/>
        <end position="447"/>
    </location>
</feature>
<dbReference type="InterPro" id="IPR050718">
    <property type="entry name" value="ApaG-like"/>
</dbReference>
<dbReference type="InterPro" id="IPR007474">
    <property type="entry name" value="ApaG_domain"/>
</dbReference>
<dbReference type="PANTHER" id="PTHR47191">
    <property type="entry name" value="OS05G0170800 PROTEIN"/>
    <property type="match status" value="1"/>
</dbReference>
<dbReference type="PANTHER" id="PTHR47191:SF2">
    <property type="entry name" value="OS05G0170800 PROTEIN"/>
    <property type="match status" value="1"/>
</dbReference>
<feature type="region of interest" description="Disordered" evidence="1">
    <location>
        <begin position="358"/>
        <end position="458"/>
    </location>
</feature>
<dbReference type="PROSITE" id="PS51087">
    <property type="entry name" value="APAG"/>
    <property type="match status" value="1"/>
</dbReference>
<dbReference type="Gene3D" id="2.60.40.1470">
    <property type="entry name" value="ApaG domain"/>
    <property type="match status" value="1"/>
</dbReference>
<feature type="region of interest" description="Disordered" evidence="1">
    <location>
        <begin position="474"/>
        <end position="493"/>
    </location>
</feature>
<dbReference type="Pfam" id="PF04379">
    <property type="entry name" value="DUF525"/>
    <property type="match status" value="1"/>
</dbReference>
<evidence type="ECO:0000256" key="1">
    <source>
        <dbReference type="SAM" id="MobiDB-lite"/>
    </source>
</evidence>
<protein>
    <recommendedName>
        <fullName evidence="2">ApaG domain-containing protein</fullName>
    </recommendedName>
</protein>
<dbReference type="AlphaFoldDB" id="A0A7R9U3I1"/>
<name>A0A7R9U3I1_9STRA</name>
<dbReference type="SUPFAM" id="SSF110069">
    <property type="entry name" value="ApaG-like"/>
    <property type="match status" value="1"/>
</dbReference>
<dbReference type="EMBL" id="HBEA01004004">
    <property type="protein sequence ID" value="CAD8253528.1"/>
    <property type="molecule type" value="Transcribed_RNA"/>
</dbReference>
<feature type="region of interest" description="Disordered" evidence="1">
    <location>
        <begin position="279"/>
        <end position="316"/>
    </location>
</feature>
<sequence>MPKAAVVLYRQILRRCRELQRMALREPQLCLQNQILPQNIGRYYRIRDVHVDDTLLNIGFAREDLASIGLPGRIPLLYLPEAARLIRRRGTAQMELGFKALQLLAEQPAMLASTVFSKSYQHNVHVTASAVPVRREGTTHSWCYRIRVDNRGDDWVQVRGRDWTFLNSSGMVEGRVLKGSRWSVGVVGGRPVIPPDSCFVYFSAVDMTTKTGKAIGSLQLMVVDPEEASKSSWGWSDTVLGHTAEEVEAPQADDDETHMIRPVIEWTHESAIDLFSQGQAETEEHEVDDDDEDDHDDNDDEDEVDDANDDHEEDDANDALGHESVVTAESAVPLSLEDVHQPFRGVVKLWEPLRPLSEQQQELGKPRTRSQSRRERRRALQKERRDILRKLDFYSDDTEDLGLPETKLEETRRAPASVTSAHGSGRGSGHDHPAAATDHDERSKGNADETVPSADAKESAFEINFAFDLLEPYTPETWEDLEEPDEKREQSLY</sequence>
<organism evidence="3">
    <name type="scientific">Pinguiococcus pyrenoidosus</name>
    <dbReference type="NCBI Taxonomy" id="172671"/>
    <lineage>
        <taxon>Eukaryota</taxon>
        <taxon>Sar</taxon>
        <taxon>Stramenopiles</taxon>
        <taxon>Ochrophyta</taxon>
        <taxon>Pinguiophyceae</taxon>
        <taxon>Pinguiochrysidales</taxon>
        <taxon>Pinguiochrysidaceae</taxon>
        <taxon>Pinguiococcus</taxon>
    </lineage>
</organism>
<evidence type="ECO:0000313" key="3">
    <source>
        <dbReference type="EMBL" id="CAD8253528.1"/>
    </source>
</evidence>
<feature type="compositionally biased region" description="Basic residues" evidence="1">
    <location>
        <begin position="366"/>
        <end position="377"/>
    </location>
</feature>
<dbReference type="InterPro" id="IPR036767">
    <property type="entry name" value="ApaG_sf"/>
</dbReference>
<evidence type="ECO:0000259" key="2">
    <source>
        <dbReference type="PROSITE" id="PS51087"/>
    </source>
</evidence>
<feature type="compositionally biased region" description="Acidic residues" evidence="1">
    <location>
        <begin position="281"/>
        <end position="316"/>
    </location>
</feature>
<proteinExistence type="predicted"/>